<proteinExistence type="predicted"/>
<feature type="compositionally biased region" description="Basic and acidic residues" evidence="1">
    <location>
        <begin position="62"/>
        <end position="73"/>
    </location>
</feature>
<protein>
    <submittedName>
        <fullName evidence="2">Uncharacterized protein</fullName>
    </submittedName>
</protein>
<organism evidence="2 3">
    <name type="scientific">Crotalaria pallida</name>
    <name type="common">Smooth rattlebox</name>
    <name type="synonym">Crotalaria striata</name>
    <dbReference type="NCBI Taxonomy" id="3830"/>
    <lineage>
        <taxon>Eukaryota</taxon>
        <taxon>Viridiplantae</taxon>
        <taxon>Streptophyta</taxon>
        <taxon>Embryophyta</taxon>
        <taxon>Tracheophyta</taxon>
        <taxon>Spermatophyta</taxon>
        <taxon>Magnoliopsida</taxon>
        <taxon>eudicotyledons</taxon>
        <taxon>Gunneridae</taxon>
        <taxon>Pentapetalae</taxon>
        <taxon>rosids</taxon>
        <taxon>fabids</taxon>
        <taxon>Fabales</taxon>
        <taxon>Fabaceae</taxon>
        <taxon>Papilionoideae</taxon>
        <taxon>50 kb inversion clade</taxon>
        <taxon>genistoids sensu lato</taxon>
        <taxon>core genistoids</taxon>
        <taxon>Crotalarieae</taxon>
        <taxon>Crotalaria</taxon>
    </lineage>
</organism>
<sequence>MADLEEKMAYMKNQPSTMLPEKEEVLNAAISRVDVLEQELQATKKEELSKAVSENGLVKSGKQSDGKKANDKE</sequence>
<evidence type="ECO:0000256" key="1">
    <source>
        <dbReference type="SAM" id="MobiDB-lite"/>
    </source>
</evidence>
<feature type="region of interest" description="Disordered" evidence="1">
    <location>
        <begin position="45"/>
        <end position="73"/>
    </location>
</feature>
<dbReference type="AlphaFoldDB" id="A0AAN9E924"/>
<dbReference type="EMBL" id="JAYWIO010000007">
    <property type="protein sequence ID" value="KAK7251141.1"/>
    <property type="molecule type" value="Genomic_DNA"/>
</dbReference>
<evidence type="ECO:0000313" key="3">
    <source>
        <dbReference type="Proteomes" id="UP001372338"/>
    </source>
</evidence>
<comment type="caution">
    <text evidence="2">The sequence shown here is derived from an EMBL/GenBank/DDBJ whole genome shotgun (WGS) entry which is preliminary data.</text>
</comment>
<accession>A0AAN9E924</accession>
<reference evidence="2 3" key="1">
    <citation type="submission" date="2024-01" db="EMBL/GenBank/DDBJ databases">
        <title>The genomes of 5 underutilized Papilionoideae crops provide insights into root nodulation and disease resistanc.</title>
        <authorList>
            <person name="Yuan L."/>
        </authorList>
    </citation>
    <scope>NUCLEOTIDE SEQUENCE [LARGE SCALE GENOMIC DNA]</scope>
    <source>
        <strain evidence="2">ZHUSHIDOU_FW_LH</strain>
        <tissue evidence="2">Leaf</tissue>
    </source>
</reference>
<name>A0AAN9E924_CROPI</name>
<gene>
    <name evidence="2" type="ORF">RIF29_34078</name>
</gene>
<evidence type="ECO:0000313" key="2">
    <source>
        <dbReference type="EMBL" id="KAK7251141.1"/>
    </source>
</evidence>
<keyword evidence="3" id="KW-1185">Reference proteome</keyword>
<dbReference type="Proteomes" id="UP001372338">
    <property type="component" value="Unassembled WGS sequence"/>
</dbReference>